<evidence type="ECO:0000313" key="2">
    <source>
        <dbReference type="EMBL" id="MPC40378.1"/>
    </source>
</evidence>
<reference evidence="2 3" key="1">
    <citation type="submission" date="2019-05" db="EMBL/GenBank/DDBJ databases">
        <title>Another draft genome of Portunus trituberculatus and its Hox gene families provides insights of decapod evolution.</title>
        <authorList>
            <person name="Jeong J.-H."/>
            <person name="Song I."/>
            <person name="Kim S."/>
            <person name="Choi T."/>
            <person name="Kim D."/>
            <person name="Ryu S."/>
            <person name="Kim W."/>
        </authorList>
    </citation>
    <scope>NUCLEOTIDE SEQUENCE [LARGE SCALE GENOMIC DNA]</scope>
    <source>
        <tissue evidence="2">Muscle</tissue>
    </source>
</reference>
<protein>
    <submittedName>
        <fullName evidence="2">Uncharacterized protein</fullName>
    </submittedName>
</protein>
<organism evidence="2 3">
    <name type="scientific">Portunus trituberculatus</name>
    <name type="common">Swimming crab</name>
    <name type="synonym">Neptunus trituberculatus</name>
    <dbReference type="NCBI Taxonomy" id="210409"/>
    <lineage>
        <taxon>Eukaryota</taxon>
        <taxon>Metazoa</taxon>
        <taxon>Ecdysozoa</taxon>
        <taxon>Arthropoda</taxon>
        <taxon>Crustacea</taxon>
        <taxon>Multicrustacea</taxon>
        <taxon>Malacostraca</taxon>
        <taxon>Eumalacostraca</taxon>
        <taxon>Eucarida</taxon>
        <taxon>Decapoda</taxon>
        <taxon>Pleocyemata</taxon>
        <taxon>Brachyura</taxon>
        <taxon>Eubrachyura</taxon>
        <taxon>Portunoidea</taxon>
        <taxon>Portunidae</taxon>
        <taxon>Portuninae</taxon>
        <taxon>Portunus</taxon>
    </lineage>
</organism>
<evidence type="ECO:0000313" key="3">
    <source>
        <dbReference type="Proteomes" id="UP000324222"/>
    </source>
</evidence>
<sequence>MYRSSKVSSSSFMRWESSARLMVLVLRTSLCASCPPPPSPRPAEPSLSRSRTACQEPCSSGSVPPGAPHTDGLRPSRRCPAAASDSLLPSVPSHKNPFQSSQPKYTYLSGKSHLALCQVGHHFLQCLSLRLRLLCSYLRRLTPLGHRLHTPQLSHTFCQQHVNYQLFNTGHFNKH</sequence>
<dbReference type="Proteomes" id="UP000324222">
    <property type="component" value="Unassembled WGS sequence"/>
</dbReference>
<gene>
    <name evidence="2" type="ORF">E2C01_033934</name>
</gene>
<dbReference type="AlphaFoldDB" id="A0A5B7F5F1"/>
<dbReference type="EMBL" id="VSRR010004670">
    <property type="protein sequence ID" value="MPC40378.1"/>
    <property type="molecule type" value="Genomic_DNA"/>
</dbReference>
<feature type="compositionally biased region" description="Pro residues" evidence="1">
    <location>
        <begin position="34"/>
        <end position="43"/>
    </location>
</feature>
<proteinExistence type="predicted"/>
<feature type="compositionally biased region" description="Polar residues" evidence="1">
    <location>
        <begin position="51"/>
        <end position="62"/>
    </location>
</feature>
<accession>A0A5B7F5F1</accession>
<keyword evidence="3" id="KW-1185">Reference proteome</keyword>
<comment type="caution">
    <text evidence="2">The sequence shown here is derived from an EMBL/GenBank/DDBJ whole genome shotgun (WGS) entry which is preliminary data.</text>
</comment>
<feature type="region of interest" description="Disordered" evidence="1">
    <location>
        <begin position="34"/>
        <end position="99"/>
    </location>
</feature>
<evidence type="ECO:0000256" key="1">
    <source>
        <dbReference type="SAM" id="MobiDB-lite"/>
    </source>
</evidence>
<name>A0A5B7F5F1_PORTR</name>